<dbReference type="EMBL" id="MIKG01000018">
    <property type="protein sequence ID" value="RAO72236.1"/>
    <property type="molecule type" value="Genomic_DNA"/>
</dbReference>
<dbReference type="CDD" id="cd07557">
    <property type="entry name" value="trimeric_dUTPase"/>
    <property type="match status" value="1"/>
</dbReference>
<dbReference type="InterPro" id="IPR036157">
    <property type="entry name" value="dUTPase-like_sf"/>
</dbReference>
<gene>
    <name evidence="3" type="ORF">BHQ10_008248</name>
</gene>
<dbReference type="NCBIfam" id="NF002598">
    <property type="entry name" value="PRK02253.1"/>
    <property type="match status" value="1"/>
</dbReference>
<dbReference type="OrthoDB" id="2874071at2759"/>
<dbReference type="GO" id="GO:0008829">
    <property type="term" value="F:dCTP deaminase activity"/>
    <property type="evidence" value="ECO:0007669"/>
    <property type="project" value="InterPro"/>
</dbReference>
<keyword evidence="2" id="KW-0546">Nucleotide metabolism</keyword>
<dbReference type="RefSeq" id="XP_040736750.1">
    <property type="nucleotide sequence ID" value="XM_040881032.1"/>
</dbReference>
<dbReference type="GO" id="GO:0006229">
    <property type="term" value="P:dUTP biosynthetic process"/>
    <property type="evidence" value="ECO:0007669"/>
    <property type="project" value="InterPro"/>
</dbReference>
<dbReference type="InterPro" id="IPR011962">
    <property type="entry name" value="dCTP_deaminase"/>
</dbReference>
<dbReference type="GeneID" id="63797462"/>
<dbReference type="InterPro" id="IPR033704">
    <property type="entry name" value="dUTPase_trimeric"/>
</dbReference>
<accession>A0A364L8V0</accession>
<dbReference type="AlphaFoldDB" id="A0A364L8V0"/>
<dbReference type="SUPFAM" id="SSF51283">
    <property type="entry name" value="dUTPase-like"/>
    <property type="match status" value="1"/>
</dbReference>
<dbReference type="Proteomes" id="UP000249363">
    <property type="component" value="Unassembled WGS sequence"/>
</dbReference>
<comment type="caution">
    <text evidence="3">The sequence shown here is derived from an EMBL/GenBank/DDBJ whole genome shotgun (WGS) entry which is preliminary data.</text>
</comment>
<protein>
    <submittedName>
        <fullName evidence="3">Uncharacterized protein</fullName>
    </submittedName>
</protein>
<evidence type="ECO:0000313" key="4">
    <source>
        <dbReference type="Proteomes" id="UP000249363"/>
    </source>
</evidence>
<sequence>MILSGRQILARHIVQNLLHQTHQQQPCGIDLTLRQISAWSSPATIDFDNTHRIAATTSLIPFPPDSNDKIKLEPGTYLIDFNETVRIPTNCMGTVFPRSSLWRSGVSVVAGVVDAGYEGAMGAMMQVLNPCGVVLHRNAKVAQIVLEEMAETVEGYKGVYQMARDSVGRDGV</sequence>
<organism evidence="3 4">
    <name type="scientific">Talaromyces amestolkiae</name>
    <dbReference type="NCBI Taxonomy" id="1196081"/>
    <lineage>
        <taxon>Eukaryota</taxon>
        <taxon>Fungi</taxon>
        <taxon>Dikarya</taxon>
        <taxon>Ascomycota</taxon>
        <taxon>Pezizomycotina</taxon>
        <taxon>Eurotiomycetes</taxon>
        <taxon>Eurotiomycetidae</taxon>
        <taxon>Eurotiales</taxon>
        <taxon>Trichocomaceae</taxon>
        <taxon>Talaromyces</taxon>
        <taxon>Talaromyces sect. Talaromyces</taxon>
    </lineage>
</organism>
<dbReference type="PANTHER" id="PTHR42680:SF3">
    <property type="entry name" value="DCTP DEAMINASE"/>
    <property type="match status" value="1"/>
</dbReference>
<keyword evidence="1" id="KW-0378">Hydrolase</keyword>
<evidence type="ECO:0000313" key="3">
    <source>
        <dbReference type="EMBL" id="RAO72236.1"/>
    </source>
</evidence>
<dbReference type="Pfam" id="PF22769">
    <property type="entry name" value="DCD"/>
    <property type="match status" value="1"/>
</dbReference>
<keyword evidence="4" id="KW-1185">Reference proteome</keyword>
<dbReference type="Gene3D" id="2.70.40.10">
    <property type="match status" value="1"/>
</dbReference>
<evidence type="ECO:0000256" key="2">
    <source>
        <dbReference type="ARBA" id="ARBA00023080"/>
    </source>
</evidence>
<name>A0A364L8V0_TALAM</name>
<evidence type="ECO:0000256" key="1">
    <source>
        <dbReference type="ARBA" id="ARBA00022801"/>
    </source>
</evidence>
<proteinExistence type="predicted"/>
<reference evidence="3 4" key="1">
    <citation type="journal article" date="2017" name="Biotechnol. Biofuels">
        <title>Differential beta-glucosidase expression as a function of carbon source availability in Talaromyces amestolkiae: a genomic and proteomic approach.</title>
        <authorList>
            <person name="de Eugenio L.I."/>
            <person name="Mendez-Liter J.A."/>
            <person name="Nieto-Dominguez M."/>
            <person name="Alonso L."/>
            <person name="Gil-Munoz J."/>
            <person name="Barriuso J."/>
            <person name="Prieto A."/>
            <person name="Martinez M.J."/>
        </authorList>
    </citation>
    <scope>NUCLEOTIDE SEQUENCE [LARGE SCALE GENOMIC DNA]</scope>
    <source>
        <strain evidence="3 4">CIB</strain>
    </source>
</reference>
<dbReference type="PANTHER" id="PTHR42680">
    <property type="entry name" value="DCTP DEAMINASE"/>
    <property type="match status" value="1"/>
</dbReference>